<evidence type="ECO:0000313" key="1">
    <source>
        <dbReference type="EMBL" id="ALG86205.1"/>
    </source>
</evidence>
<dbReference type="PATRIC" id="fig|1136941.3.peg.3895"/>
<organism evidence="1 2">
    <name type="scientific">Gordonia phthalatica</name>
    <dbReference type="NCBI Taxonomy" id="1136941"/>
    <lineage>
        <taxon>Bacteria</taxon>
        <taxon>Bacillati</taxon>
        <taxon>Actinomycetota</taxon>
        <taxon>Actinomycetes</taxon>
        <taxon>Mycobacteriales</taxon>
        <taxon>Gordoniaceae</taxon>
        <taxon>Gordonia</taxon>
    </lineage>
</organism>
<reference evidence="1 2" key="2">
    <citation type="journal article" date="2017" name="Int. J. Syst. Evol. Microbiol.">
        <title>Gordonia phthalatica sp. nov., a di-n-butyl phthalate-degrading bacterium isolated from activated sludge.</title>
        <authorList>
            <person name="Jin D."/>
            <person name="Kong X."/>
            <person name="Jia M."/>
            <person name="Yu X."/>
            <person name="Wang X."/>
            <person name="Zhuang X."/>
            <person name="Deng Y."/>
            <person name="Bai Z."/>
        </authorList>
    </citation>
    <scope>NUCLEOTIDE SEQUENCE [LARGE SCALE GENOMIC DNA]</scope>
    <source>
        <strain evidence="1 2">QH-11</strain>
    </source>
</reference>
<dbReference type="KEGG" id="goq:ACH46_19030"/>
<protein>
    <submittedName>
        <fullName evidence="1">Uncharacterized protein</fullName>
    </submittedName>
</protein>
<gene>
    <name evidence="1" type="ORF">ACH46_19030</name>
</gene>
<keyword evidence="2" id="KW-1185">Reference proteome</keyword>
<dbReference type="OrthoDB" id="4578192at2"/>
<reference evidence="2" key="1">
    <citation type="submission" date="2015-06" db="EMBL/GenBank/DDBJ databases">
        <title>Complete genome sequence and metabolic analysis of phthalate degradation pathway in Gordonia sp. QH-11.</title>
        <authorList>
            <person name="Jin D."/>
            <person name="Kong X."/>
            <person name="Bai Z."/>
        </authorList>
    </citation>
    <scope>NUCLEOTIDE SEQUENCE [LARGE SCALE GENOMIC DNA]</scope>
    <source>
        <strain evidence="2">QH-11</strain>
    </source>
</reference>
<sequence length="189" mass="20801">MLDELNDQAQADYDAGQFTSALAGFSVLREIRARREGPYSVKYLAAMHDSVRCMSQLEMWSDSDLLCSELHSKYVRTLGRGQSVTVDVAKHWAWSMMHLRDLRAAIGLYLTTADAMWDVDTDGARRLIGAAAAIPAVRPAAMVWKGIVDGVALRHTDELLSVLTAWTSRLSAEETVEPTITLDGLAMTA</sequence>
<dbReference type="EMBL" id="CP011853">
    <property type="protein sequence ID" value="ALG86205.1"/>
    <property type="molecule type" value="Genomic_DNA"/>
</dbReference>
<dbReference type="Proteomes" id="UP000063789">
    <property type="component" value="Chromosome"/>
</dbReference>
<name>A0A0N9NKI2_9ACTN</name>
<proteinExistence type="predicted"/>
<evidence type="ECO:0000313" key="2">
    <source>
        <dbReference type="Proteomes" id="UP000063789"/>
    </source>
</evidence>
<dbReference type="AlphaFoldDB" id="A0A0N9NKI2"/>
<dbReference type="RefSeq" id="WP_062394336.1">
    <property type="nucleotide sequence ID" value="NZ_CP011853.1"/>
</dbReference>
<accession>A0A0N9NKI2</accession>